<protein>
    <submittedName>
        <fullName evidence="2">Uncharacterized protein</fullName>
    </submittedName>
</protein>
<evidence type="ECO:0000256" key="1">
    <source>
        <dbReference type="SAM" id="MobiDB-lite"/>
    </source>
</evidence>
<feature type="region of interest" description="Disordered" evidence="1">
    <location>
        <begin position="1"/>
        <end position="50"/>
    </location>
</feature>
<dbReference type="Proteomes" id="UP001165080">
    <property type="component" value="Unassembled WGS sequence"/>
</dbReference>
<sequence>MVLNTFPTKGNEDGAAQSGPNQPSKSSPKTETLAKPTSDDQARLGLRERNRSVVRLSRNFTLPEVTVSCLQQPQSPRVP</sequence>
<keyword evidence="3" id="KW-1185">Reference proteome</keyword>
<feature type="compositionally biased region" description="Polar residues" evidence="1">
    <location>
        <begin position="18"/>
        <end position="30"/>
    </location>
</feature>
<name>A0A9W6BQK1_9CHLO</name>
<accession>A0A9W6BQK1</accession>
<evidence type="ECO:0000313" key="3">
    <source>
        <dbReference type="Proteomes" id="UP001165080"/>
    </source>
</evidence>
<gene>
    <name evidence="2" type="primary">PLESTMB000227</name>
    <name evidence="2" type="ORF">PLESTB_001113400</name>
</gene>
<proteinExistence type="predicted"/>
<reference evidence="2 3" key="1">
    <citation type="journal article" date="2023" name="Commun. Biol.">
        <title>Reorganization of the ancestral sex-determining regions during the evolution of trioecy in Pleodorina starrii.</title>
        <authorList>
            <person name="Takahashi K."/>
            <person name="Suzuki S."/>
            <person name="Kawai-Toyooka H."/>
            <person name="Yamamoto K."/>
            <person name="Hamaji T."/>
            <person name="Ootsuki R."/>
            <person name="Yamaguchi H."/>
            <person name="Kawachi M."/>
            <person name="Higashiyama T."/>
            <person name="Nozaki H."/>
        </authorList>
    </citation>
    <scope>NUCLEOTIDE SEQUENCE [LARGE SCALE GENOMIC DNA]</scope>
    <source>
        <strain evidence="2 3">NIES-4479</strain>
    </source>
</reference>
<evidence type="ECO:0000313" key="2">
    <source>
        <dbReference type="EMBL" id="GLC56494.1"/>
    </source>
</evidence>
<comment type="caution">
    <text evidence="2">The sequence shown here is derived from an EMBL/GenBank/DDBJ whole genome shotgun (WGS) entry which is preliminary data.</text>
</comment>
<dbReference type="AlphaFoldDB" id="A0A9W6BQK1"/>
<organism evidence="2 3">
    <name type="scientific">Pleodorina starrii</name>
    <dbReference type="NCBI Taxonomy" id="330485"/>
    <lineage>
        <taxon>Eukaryota</taxon>
        <taxon>Viridiplantae</taxon>
        <taxon>Chlorophyta</taxon>
        <taxon>core chlorophytes</taxon>
        <taxon>Chlorophyceae</taxon>
        <taxon>CS clade</taxon>
        <taxon>Chlamydomonadales</taxon>
        <taxon>Volvocaceae</taxon>
        <taxon>Pleodorina</taxon>
    </lineage>
</organism>
<feature type="compositionally biased region" description="Basic and acidic residues" evidence="1">
    <location>
        <begin position="37"/>
        <end position="50"/>
    </location>
</feature>
<dbReference type="EMBL" id="BRXU01000016">
    <property type="protein sequence ID" value="GLC56494.1"/>
    <property type="molecule type" value="Genomic_DNA"/>
</dbReference>